<organism evidence="2 3">
    <name type="scientific">Cyanomargarita calcarea GSE-NOS-MK-12-04C</name>
    <dbReference type="NCBI Taxonomy" id="2839659"/>
    <lineage>
        <taxon>Bacteria</taxon>
        <taxon>Bacillati</taxon>
        <taxon>Cyanobacteriota</taxon>
        <taxon>Cyanophyceae</taxon>
        <taxon>Nostocales</taxon>
        <taxon>Cyanomargaritaceae</taxon>
        <taxon>Cyanomargarita</taxon>
    </lineage>
</organism>
<reference evidence="2" key="1">
    <citation type="submission" date="2021-05" db="EMBL/GenBank/DDBJ databases">
        <authorList>
            <person name="Pietrasiak N."/>
            <person name="Ward R."/>
            <person name="Stajich J.E."/>
            <person name="Kurbessoian T."/>
        </authorList>
    </citation>
    <scope>NUCLEOTIDE SEQUENCE</scope>
    <source>
        <strain evidence="2">GSE-NOS-MK-12-04C</strain>
    </source>
</reference>
<dbReference type="Proteomes" id="UP000729701">
    <property type="component" value="Unassembled WGS sequence"/>
</dbReference>
<feature type="transmembrane region" description="Helical" evidence="1">
    <location>
        <begin position="52"/>
        <end position="70"/>
    </location>
</feature>
<dbReference type="AlphaFoldDB" id="A0A951QL08"/>
<evidence type="ECO:0000313" key="2">
    <source>
        <dbReference type="EMBL" id="MBW4666445.1"/>
    </source>
</evidence>
<dbReference type="GO" id="GO:0008381">
    <property type="term" value="F:mechanosensitive monoatomic ion channel activity"/>
    <property type="evidence" value="ECO:0007669"/>
    <property type="project" value="InterPro"/>
</dbReference>
<sequence>MISVHDAIRRAIVGGLVFSVLSVLGRIVGGRIEKTNPVGVLRSWLAEIGSDLRWLGFGLGATIGLGYAIAPWWGWTFPVAKFFVWFQIILFVALSLVAFVSVSAGFVSRSVQDNPQLNNRDKTNYLTFIPVAASVIKLFVWVFSFVALLAVNGIDITPILNISAVALAIFGFAGQDSLKDILSTIKIFWDRILYVGTVVKYPGQRQGTVTSITLWNTTIRLDGESDAFFIVANRDINKIIILSHPL</sequence>
<dbReference type="PANTHER" id="PTHR30221">
    <property type="entry name" value="SMALL-CONDUCTANCE MECHANOSENSITIVE CHANNEL"/>
    <property type="match status" value="1"/>
</dbReference>
<feature type="transmembrane region" description="Helical" evidence="1">
    <location>
        <begin position="82"/>
        <end position="107"/>
    </location>
</feature>
<feature type="transmembrane region" description="Helical" evidence="1">
    <location>
        <begin position="128"/>
        <end position="150"/>
    </location>
</feature>
<gene>
    <name evidence="2" type="ORF">KME60_03115</name>
</gene>
<evidence type="ECO:0000256" key="1">
    <source>
        <dbReference type="SAM" id="Phobius"/>
    </source>
</evidence>
<dbReference type="EMBL" id="JAHHGZ010000003">
    <property type="protein sequence ID" value="MBW4666445.1"/>
    <property type="molecule type" value="Genomic_DNA"/>
</dbReference>
<comment type="caution">
    <text evidence="2">The sequence shown here is derived from an EMBL/GenBank/DDBJ whole genome shotgun (WGS) entry which is preliminary data.</text>
</comment>
<keyword evidence="1" id="KW-0472">Membrane</keyword>
<name>A0A951QL08_9CYAN</name>
<protein>
    <submittedName>
        <fullName evidence="2">Mechanosensitive ion channel family protein</fullName>
    </submittedName>
</protein>
<keyword evidence="1" id="KW-0812">Transmembrane</keyword>
<evidence type="ECO:0000313" key="3">
    <source>
        <dbReference type="Proteomes" id="UP000729701"/>
    </source>
</evidence>
<dbReference type="InterPro" id="IPR045275">
    <property type="entry name" value="MscS_archaea/bacteria_type"/>
</dbReference>
<accession>A0A951QL08</accession>
<proteinExistence type="predicted"/>
<reference evidence="2" key="2">
    <citation type="journal article" date="2022" name="Microbiol. Resour. Announc.">
        <title>Metagenome Sequencing to Explore Phylogenomics of Terrestrial Cyanobacteria.</title>
        <authorList>
            <person name="Ward R.D."/>
            <person name="Stajich J.E."/>
            <person name="Johansen J.R."/>
            <person name="Huntemann M."/>
            <person name="Clum A."/>
            <person name="Foster B."/>
            <person name="Foster B."/>
            <person name="Roux S."/>
            <person name="Palaniappan K."/>
            <person name="Varghese N."/>
            <person name="Mukherjee S."/>
            <person name="Reddy T.B.K."/>
            <person name="Daum C."/>
            <person name="Copeland A."/>
            <person name="Chen I.A."/>
            <person name="Ivanova N.N."/>
            <person name="Kyrpides N.C."/>
            <person name="Shapiro N."/>
            <person name="Eloe-Fadrosh E.A."/>
            <person name="Pietrasiak N."/>
        </authorList>
    </citation>
    <scope>NUCLEOTIDE SEQUENCE</scope>
    <source>
        <strain evidence="2">GSE-NOS-MK-12-04C</strain>
    </source>
</reference>
<dbReference type="Gene3D" id="1.10.287.1260">
    <property type="match status" value="1"/>
</dbReference>
<feature type="transmembrane region" description="Helical" evidence="1">
    <location>
        <begin position="156"/>
        <end position="173"/>
    </location>
</feature>
<dbReference type="PANTHER" id="PTHR30221:SF1">
    <property type="entry name" value="SMALL-CONDUCTANCE MECHANOSENSITIVE CHANNEL"/>
    <property type="match status" value="1"/>
</dbReference>
<feature type="transmembrane region" description="Helical" evidence="1">
    <location>
        <begin position="12"/>
        <end position="32"/>
    </location>
</feature>
<keyword evidence="1" id="KW-1133">Transmembrane helix</keyword>